<evidence type="ECO:0000256" key="1">
    <source>
        <dbReference type="ARBA" id="ARBA00004141"/>
    </source>
</evidence>
<evidence type="ECO:0000259" key="6">
    <source>
        <dbReference type="Pfam" id="PF09851"/>
    </source>
</evidence>
<evidence type="ECO:0000256" key="3">
    <source>
        <dbReference type="ARBA" id="ARBA00022989"/>
    </source>
</evidence>
<feature type="transmembrane region" description="Helical" evidence="5">
    <location>
        <begin position="105"/>
        <end position="137"/>
    </location>
</feature>
<dbReference type="InterPro" id="IPR018649">
    <property type="entry name" value="SHOCT"/>
</dbReference>
<feature type="domain" description="SHOCT" evidence="6">
    <location>
        <begin position="5"/>
        <end position="32"/>
    </location>
</feature>
<dbReference type="Proteomes" id="UP000366872">
    <property type="component" value="Unassembled WGS sequence"/>
</dbReference>
<dbReference type="Pfam" id="PF09851">
    <property type="entry name" value="SHOCT"/>
    <property type="match status" value="1"/>
</dbReference>
<evidence type="ECO:0000256" key="5">
    <source>
        <dbReference type="SAM" id="Phobius"/>
    </source>
</evidence>
<gene>
    <name evidence="7" type="ORF">PDESU_00848</name>
</gene>
<sequence>MNLIEELEKLEALHRNGALSDAEFREAKHALLTQHQGFAQSPSRGMASSDDELWGVLLHLSQFGGYLIPLGGWIIPIVLWLIKRNDSPVIDRHGRIVINWILTEIIYGIIFALLSIFVIGIPLLIILGILAFVYPIIGAVKASGGKTWDYPGNIHFL</sequence>
<protein>
    <recommendedName>
        <fullName evidence="6">SHOCT domain-containing protein</fullName>
    </recommendedName>
</protein>
<dbReference type="InterPro" id="IPR019109">
    <property type="entry name" value="MamF_MmsF"/>
</dbReference>
<evidence type="ECO:0000256" key="2">
    <source>
        <dbReference type="ARBA" id="ARBA00022692"/>
    </source>
</evidence>
<dbReference type="AlphaFoldDB" id="A0A6C2TXI7"/>
<keyword evidence="2 5" id="KW-0812">Transmembrane</keyword>
<keyword evidence="4 5" id="KW-0472">Membrane</keyword>
<accession>A0A6C2TXI7</accession>
<dbReference type="EMBL" id="CAAHFG010000001">
    <property type="protein sequence ID" value="VGO12297.1"/>
    <property type="molecule type" value="Genomic_DNA"/>
</dbReference>
<dbReference type="RefSeq" id="WP_168441949.1">
    <property type="nucleotide sequence ID" value="NZ_CAAHFG010000001.1"/>
</dbReference>
<evidence type="ECO:0000256" key="4">
    <source>
        <dbReference type="ARBA" id="ARBA00023136"/>
    </source>
</evidence>
<organism evidence="7 8">
    <name type="scientific">Pontiella desulfatans</name>
    <dbReference type="NCBI Taxonomy" id="2750659"/>
    <lineage>
        <taxon>Bacteria</taxon>
        <taxon>Pseudomonadati</taxon>
        <taxon>Kiritimatiellota</taxon>
        <taxon>Kiritimatiellia</taxon>
        <taxon>Kiritimatiellales</taxon>
        <taxon>Pontiellaceae</taxon>
        <taxon>Pontiella</taxon>
    </lineage>
</organism>
<proteinExistence type="predicted"/>
<keyword evidence="3 5" id="KW-1133">Transmembrane helix</keyword>
<comment type="subcellular location">
    <subcellularLocation>
        <location evidence="1">Membrane</location>
        <topology evidence="1">Multi-pass membrane protein</topology>
    </subcellularLocation>
</comment>
<dbReference type="Pfam" id="PF09685">
    <property type="entry name" value="MamF_MmsF"/>
    <property type="match status" value="1"/>
</dbReference>
<feature type="transmembrane region" description="Helical" evidence="5">
    <location>
        <begin position="63"/>
        <end position="82"/>
    </location>
</feature>
<reference evidence="7 8" key="1">
    <citation type="submission" date="2019-04" db="EMBL/GenBank/DDBJ databases">
        <authorList>
            <person name="Van Vliet M D."/>
        </authorList>
    </citation>
    <scope>NUCLEOTIDE SEQUENCE [LARGE SCALE GENOMIC DNA]</scope>
    <source>
        <strain evidence="7 8">F1</strain>
    </source>
</reference>
<evidence type="ECO:0000313" key="8">
    <source>
        <dbReference type="Proteomes" id="UP000366872"/>
    </source>
</evidence>
<keyword evidence="8" id="KW-1185">Reference proteome</keyword>
<evidence type="ECO:0000313" key="7">
    <source>
        <dbReference type="EMBL" id="VGO12297.1"/>
    </source>
</evidence>
<name>A0A6C2TXI7_PONDE</name>